<gene>
    <name evidence="1" type="ORF">CES86_0309</name>
</gene>
<name>A0A256H0L5_9HYPH</name>
<dbReference type="EMBL" id="NNRN01000030">
    <property type="protein sequence ID" value="OYR32341.1"/>
    <property type="molecule type" value="Genomic_DNA"/>
</dbReference>
<proteinExistence type="predicted"/>
<reference evidence="1 2" key="1">
    <citation type="submission" date="2017-07" db="EMBL/GenBank/DDBJ databases">
        <title>Draft genome of Ochrobactrum lupini type strain LUP21.</title>
        <authorList>
            <person name="Krzyzanowska D.M."/>
            <person name="Jafra S."/>
        </authorList>
    </citation>
    <scope>NUCLEOTIDE SEQUENCE [LARGE SCALE GENOMIC DNA]</scope>
    <source>
        <strain evidence="1 2">LUP21</strain>
    </source>
</reference>
<organism evidence="1 2">
    <name type="scientific">Brucella lupini</name>
    <dbReference type="NCBI Taxonomy" id="255457"/>
    <lineage>
        <taxon>Bacteria</taxon>
        <taxon>Pseudomonadati</taxon>
        <taxon>Pseudomonadota</taxon>
        <taxon>Alphaproteobacteria</taxon>
        <taxon>Hyphomicrobiales</taxon>
        <taxon>Brucellaceae</taxon>
        <taxon>Brucella/Ochrobactrum group</taxon>
        <taxon>Brucella</taxon>
    </lineage>
</organism>
<dbReference type="AlphaFoldDB" id="A0A256H0L5"/>
<sequence>MHSAQIQIVGNHTFDQRGIIPCEKMLPQPKRIVLSSL</sequence>
<dbReference type="Proteomes" id="UP000216363">
    <property type="component" value="Unassembled WGS sequence"/>
</dbReference>
<accession>A0A256H0L5</accession>
<protein>
    <submittedName>
        <fullName evidence="1">Uncharacterized protein</fullName>
    </submittedName>
</protein>
<evidence type="ECO:0000313" key="1">
    <source>
        <dbReference type="EMBL" id="OYR32341.1"/>
    </source>
</evidence>
<evidence type="ECO:0000313" key="2">
    <source>
        <dbReference type="Proteomes" id="UP000216363"/>
    </source>
</evidence>
<comment type="caution">
    <text evidence="1">The sequence shown here is derived from an EMBL/GenBank/DDBJ whole genome shotgun (WGS) entry which is preliminary data.</text>
</comment>